<dbReference type="Gene3D" id="3.90.79.10">
    <property type="entry name" value="Nucleoside Triphosphate Pyrophosphohydrolase"/>
    <property type="match status" value="1"/>
</dbReference>
<keyword evidence="2" id="KW-1185">Reference proteome</keyword>
<evidence type="ECO:0000313" key="2">
    <source>
        <dbReference type="Proteomes" id="UP000070544"/>
    </source>
</evidence>
<protein>
    <recommendedName>
        <fullName evidence="3">Nudix hydrolase domain-containing protein</fullName>
    </recommendedName>
</protein>
<accession>A0A139A190</accession>
<dbReference type="EMBL" id="KQ965820">
    <property type="protein sequence ID" value="KXS10546.1"/>
    <property type="molecule type" value="Genomic_DNA"/>
</dbReference>
<evidence type="ECO:0000313" key="1">
    <source>
        <dbReference type="EMBL" id="KXS10546.1"/>
    </source>
</evidence>
<organism evidence="1 2">
    <name type="scientific">Gonapodya prolifera (strain JEL478)</name>
    <name type="common">Monoblepharis prolifera</name>
    <dbReference type="NCBI Taxonomy" id="1344416"/>
    <lineage>
        <taxon>Eukaryota</taxon>
        <taxon>Fungi</taxon>
        <taxon>Fungi incertae sedis</taxon>
        <taxon>Chytridiomycota</taxon>
        <taxon>Chytridiomycota incertae sedis</taxon>
        <taxon>Monoblepharidomycetes</taxon>
        <taxon>Monoblepharidales</taxon>
        <taxon>Gonapodyaceae</taxon>
        <taxon>Gonapodya</taxon>
    </lineage>
</organism>
<gene>
    <name evidence="1" type="ORF">M427DRAFT_475192</name>
</gene>
<dbReference type="AlphaFoldDB" id="A0A139A190"/>
<sequence length="125" mass="13920">MDAIQRQLVGMDYFSSRSVLENDVNDSGRAEPIKRVPKPGEAVPLRFAASLLPCLPEETSTETQNEEDYEVLIQLRGSRGFIGSLTVFPGGGLDASDGDPAWRNLFLKSIAKAPHHLRERHRKVF</sequence>
<evidence type="ECO:0008006" key="3">
    <source>
        <dbReference type="Google" id="ProtNLM"/>
    </source>
</evidence>
<dbReference type="Proteomes" id="UP000070544">
    <property type="component" value="Unassembled WGS sequence"/>
</dbReference>
<dbReference type="OrthoDB" id="1695362at2759"/>
<proteinExistence type="predicted"/>
<reference evidence="1 2" key="1">
    <citation type="journal article" date="2015" name="Genome Biol. Evol.">
        <title>Phylogenomic analyses indicate that early fungi evolved digesting cell walls of algal ancestors of land plants.</title>
        <authorList>
            <person name="Chang Y."/>
            <person name="Wang S."/>
            <person name="Sekimoto S."/>
            <person name="Aerts A.L."/>
            <person name="Choi C."/>
            <person name="Clum A."/>
            <person name="LaButti K.M."/>
            <person name="Lindquist E.A."/>
            <person name="Yee Ngan C."/>
            <person name="Ohm R.A."/>
            <person name="Salamov A.A."/>
            <person name="Grigoriev I.V."/>
            <person name="Spatafora J.W."/>
            <person name="Berbee M.L."/>
        </authorList>
    </citation>
    <scope>NUCLEOTIDE SEQUENCE [LARGE SCALE GENOMIC DNA]</scope>
    <source>
        <strain evidence="1 2">JEL478</strain>
    </source>
</reference>
<name>A0A139A190_GONPJ</name>